<gene>
    <name evidence="3" type="ORF">D3H65_11475</name>
</gene>
<dbReference type="InterPro" id="IPR001031">
    <property type="entry name" value="Thioesterase"/>
</dbReference>
<dbReference type="AlphaFoldDB" id="A0A3B7MNE7"/>
<dbReference type="Pfam" id="PF00975">
    <property type="entry name" value="Thioesterase"/>
    <property type="match status" value="1"/>
</dbReference>
<dbReference type="InterPro" id="IPR012223">
    <property type="entry name" value="TEII"/>
</dbReference>
<evidence type="ECO:0000313" key="4">
    <source>
        <dbReference type="Proteomes" id="UP000263900"/>
    </source>
</evidence>
<dbReference type="Proteomes" id="UP000263900">
    <property type="component" value="Chromosome"/>
</dbReference>
<evidence type="ECO:0000259" key="2">
    <source>
        <dbReference type="Pfam" id="PF00975"/>
    </source>
</evidence>
<evidence type="ECO:0000256" key="1">
    <source>
        <dbReference type="ARBA" id="ARBA00007169"/>
    </source>
</evidence>
<evidence type="ECO:0000313" key="3">
    <source>
        <dbReference type="EMBL" id="AXY74560.1"/>
    </source>
</evidence>
<dbReference type="EMBL" id="CP032157">
    <property type="protein sequence ID" value="AXY74560.1"/>
    <property type="molecule type" value="Genomic_DNA"/>
</dbReference>
<dbReference type="RefSeq" id="WP_119050445.1">
    <property type="nucleotide sequence ID" value="NZ_CP032157.1"/>
</dbReference>
<sequence length="233" mass="26271">MMKPQLFLLHFAGGNGYSFEFMRRFWPDFEFIPLELPGRGKRINEALLYDLEAAAADICQLILKRLHTAPFLLFGHSMGSILALRVTALLEGLGKPPLHLVVSGTSGPKEIITRKRHLMPRQEFMEELKIIGGIPDEILGHAELFDFFEPILKADFQVVETYDYSAFRPVQTPILAMMGSQEESAGNIGHWKAFTLSSFAAEILEGGHFFIYPGVERLCQIIRACYKPVRSAL</sequence>
<accession>A0A3B7MNE7</accession>
<organism evidence="3 4">
    <name type="scientific">Paraflavitalea soli</name>
    <dbReference type="NCBI Taxonomy" id="2315862"/>
    <lineage>
        <taxon>Bacteria</taxon>
        <taxon>Pseudomonadati</taxon>
        <taxon>Bacteroidota</taxon>
        <taxon>Chitinophagia</taxon>
        <taxon>Chitinophagales</taxon>
        <taxon>Chitinophagaceae</taxon>
        <taxon>Paraflavitalea</taxon>
    </lineage>
</organism>
<dbReference type="PANTHER" id="PTHR11487">
    <property type="entry name" value="THIOESTERASE"/>
    <property type="match status" value="1"/>
</dbReference>
<dbReference type="PANTHER" id="PTHR11487:SF0">
    <property type="entry name" value="S-ACYL FATTY ACID SYNTHASE THIOESTERASE, MEDIUM CHAIN"/>
    <property type="match status" value="1"/>
</dbReference>
<feature type="domain" description="Thioesterase" evidence="2">
    <location>
        <begin position="5"/>
        <end position="224"/>
    </location>
</feature>
<comment type="similarity">
    <text evidence="1">Belongs to the thioesterase family.</text>
</comment>
<keyword evidence="4" id="KW-1185">Reference proteome</keyword>
<dbReference type="KEGG" id="pseg:D3H65_11475"/>
<proteinExistence type="inferred from homology"/>
<name>A0A3B7MNE7_9BACT</name>
<dbReference type="InterPro" id="IPR029058">
    <property type="entry name" value="AB_hydrolase_fold"/>
</dbReference>
<protein>
    <submittedName>
        <fullName evidence="3">Thioesterase</fullName>
    </submittedName>
</protein>
<dbReference type="Gene3D" id="3.40.50.1820">
    <property type="entry name" value="alpha/beta hydrolase"/>
    <property type="match status" value="1"/>
</dbReference>
<dbReference type="SUPFAM" id="SSF53474">
    <property type="entry name" value="alpha/beta-Hydrolases"/>
    <property type="match status" value="1"/>
</dbReference>
<dbReference type="OrthoDB" id="2213423at2"/>
<reference evidence="3 4" key="1">
    <citation type="submission" date="2018-09" db="EMBL/GenBank/DDBJ databases">
        <title>Genome sequencing of strain 6GH32-13.</title>
        <authorList>
            <person name="Weon H.-Y."/>
            <person name="Heo J."/>
            <person name="Kwon S.-W."/>
        </authorList>
    </citation>
    <scope>NUCLEOTIDE SEQUENCE [LARGE SCALE GENOMIC DNA]</scope>
    <source>
        <strain evidence="3 4">5GH32-13</strain>
    </source>
</reference>
<dbReference type="GO" id="GO:0008610">
    <property type="term" value="P:lipid biosynthetic process"/>
    <property type="evidence" value="ECO:0007669"/>
    <property type="project" value="TreeGrafter"/>
</dbReference>